<dbReference type="PRINTS" id="PR00187">
    <property type="entry name" value="HAEMOCYANIN"/>
</dbReference>
<evidence type="ECO:0000259" key="6">
    <source>
        <dbReference type="Pfam" id="PF03723"/>
    </source>
</evidence>
<dbReference type="PANTHER" id="PTHR11511">
    <property type="entry name" value="LARVAL STORAGE PROTEIN/PHENOLOXIDASE"/>
    <property type="match status" value="1"/>
</dbReference>
<dbReference type="PROSITE" id="PS00210">
    <property type="entry name" value="HEMOCYANIN_2"/>
    <property type="match status" value="1"/>
</dbReference>
<organism evidence="7">
    <name type="scientific">Spodoptera frugiperda</name>
    <name type="common">Fall armyworm</name>
    <dbReference type="NCBI Taxonomy" id="7108"/>
    <lineage>
        <taxon>Eukaryota</taxon>
        <taxon>Metazoa</taxon>
        <taxon>Ecdysozoa</taxon>
        <taxon>Arthropoda</taxon>
        <taxon>Hexapoda</taxon>
        <taxon>Insecta</taxon>
        <taxon>Pterygota</taxon>
        <taxon>Neoptera</taxon>
        <taxon>Endopterygota</taxon>
        <taxon>Lepidoptera</taxon>
        <taxon>Glossata</taxon>
        <taxon>Ditrysia</taxon>
        <taxon>Noctuoidea</taxon>
        <taxon>Noctuidae</taxon>
        <taxon>Amphipyrinae</taxon>
        <taxon>Spodoptera</taxon>
    </lineage>
</organism>
<feature type="signal peptide" evidence="3">
    <location>
        <begin position="1"/>
        <end position="21"/>
    </location>
</feature>
<protein>
    <submittedName>
        <fullName evidence="7">SFRICE_008823</fullName>
    </submittedName>
</protein>
<evidence type="ECO:0000259" key="4">
    <source>
        <dbReference type="Pfam" id="PF00372"/>
    </source>
</evidence>
<dbReference type="SUPFAM" id="SSF48050">
    <property type="entry name" value="Hemocyanin, N-terminal domain"/>
    <property type="match status" value="1"/>
</dbReference>
<dbReference type="InterPro" id="IPR013788">
    <property type="entry name" value="Hemocyanin/hexamerin"/>
</dbReference>
<dbReference type="Gene3D" id="2.60.40.1520">
    <property type="entry name" value="Hemocyanin, C-terminal domain"/>
    <property type="match status" value="1"/>
</dbReference>
<feature type="domain" description="Hemocyanin C-terminal" evidence="6">
    <location>
        <begin position="505"/>
        <end position="735"/>
    </location>
</feature>
<keyword evidence="1" id="KW-0758">Storage protein</keyword>
<dbReference type="InterPro" id="IPR005203">
    <property type="entry name" value="Hemocyanin_C"/>
</dbReference>
<dbReference type="InterPro" id="IPR037020">
    <property type="entry name" value="Hemocyanin_C_sf"/>
</dbReference>
<dbReference type="GO" id="GO:0005615">
    <property type="term" value="C:extracellular space"/>
    <property type="evidence" value="ECO:0007669"/>
    <property type="project" value="UniProtKB-ARBA"/>
</dbReference>
<dbReference type="Pfam" id="PF03723">
    <property type="entry name" value="Hemocyanin_C"/>
    <property type="match status" value="1"/>
</dbReference>
<dbReference type="InterPro" id="IPR005204">
    <property type="entry name" value="Hemocyanin_N"/>
</dbReference>
<dbReference type="SUPFAM" id="SSF48056">
    <property type="entry name" value="Di-copper centre-containing domain"/>
    <property type="match status" value="1"/>
</dbReference>
<dbReference type="Pfam" id="PF00372">
    <property type="entry name" value="Hemocyanin_M"/>
    <property type="match status" value="1"/>
</dbReference>
<dbReference type="AlphaFoldDB" id="A0A2H1WFB5"/>
<dbReference type="PANTHER" id="PTHR11511:SF5">
    <property type="entry name" value="FAT-BODY PROTEIN 1-RELATED"/>
    <property type="match status" value="1"/>
</dbReference>
<feature type="chain" id="PRO_5013769640" evidence="3">
    <location>
        <begin position="22"/>
        <end position="756"/>
    </location>
</feature>
<dbReference type="InterPro" id="IPR000896">
    <property type="entry name" value="Hemocyanin/hexamerin_mid_dom"/>
</dbReference>
<evidence type="ECO:0000256" key="2">
    <source>
        <dbReference type="ARBA" id="ARBA00038082"/>
    </source>
</evidence>
<evidence type="ECO:0000259" key="5">
    <source>
        <dbReference type="Pfam" id="PF03722"/>
    </source>
</evidence>
<dbReference type="EMBL" id="ODYU01008226">
    <property type="protein sequence ID" value="SOQ51636.1"/>
    <property type="molecule type" value="Genomic_DNA"/>
</dbReference>
<name>A0A2H1WFB5_SPOFR</name>
<evidence type="ECO:0000313" key="7">
    <source>
        <dbReference type="EMBL" id="SOQ51636.1"/>
    </source>
</evidence>
<dbReference type="Gene3D" id="1.20.1370.10">
    <property type="entry name" value="Hemocyanin, N-terminal domain"/>
    <property type="match status" value="1"/>
</dbReference>
<accession>A0A2H1WFB5</accession>
<feature type="domain" description="Hemocyanin N-terminal" evidence="5">
    <location>
        <begin position="99"/>
        <end position="220"/>
    </location>
</feature>
<dbReference type="GO" id="GO:0045735">
    <property type="term" value="F:nutrient reservoir activity"/>
    <property type="evidence" value="ECO:0007669"/>
    <property type="project" value="UniProtKB-KW"/>
</dbReference>
<sequence>MGFVRNILIFAVLLCLSGALSQENTDGWEIKDEMLETLDYEDYLSTIARRLKFESKVKQLESKESITYEYRIHSTTWYNISIKKWIFLMCAIVCIEEPFIERQKQILALFEHSEQLNLHSEYYQLGKSYSIVDNIDNYSNQDAVKEFLILLKTGFLPKYHKFSVFYERMRNEAVAMFYIMYYAKDFETFYKTASWMKIKMNEEQFLYAYYIAVVQRGDTTGIVLPAPYEIYPQFFFNKEVLLRMYRTKMQGGVFNAEAAANYGIVKEKNSYVYYANYSNGLTYPNQEQKLSYFTEDIGLNSYYFYFHTHMPFWWKIEKLSILKNRTGEFFFYYYQQLLARYYLERLTNGLGEIPEFSWYSKFETGYYPQLTGNFLPFAQRSNDYEIHNENTYDYIRFLDTYEKTFSQFLQKAEFKSPQNELNFIGNYWHMNSNFKDEKINKDLHQYSYEIIARHVLGASPKPVAKYDFMPSALDFYQTSMRDPAFYQLYQRIINYLIEYKEYLEPYDYSDLRFEGVKINDVKITELITYFDYFDFNATNGVYFSQDELNYYPTAYIIRQPRLNQKPFTVKIEVTSTVQVDAAFKIFIGPKYDPTGYPTNIEESWMKFYELDWFLYKLDVGENKIERNSSEFLFFKDDSIPINEIYQWLEKGKVPYDMSVQPDNMPRRLMLPKGIPGGYSFQLFVFIYPYNNQTGDNPFQNYILDNKPFGYPFDRPVREVYYGQPNMFYEEVQIYHKGPYFSYEMNVPSYFQSPPMQ</sequence>
<evidence type="ECO:0000256" key="3">
    <source>
        <dbReference type="SAM" id="SignalP"/>
    </source>
</evidence>
<evidence type="ECO:0000256" key="1">
    <source>
        <dbReference type="ARBA" id="ARBA00022761"/>
    </source>
</evidence>
<dbReference type="InterPro" id="IPR014756">
    <property type="entry name" value="Ig_E-set"/>
</dbReference>
<keyword evidence="3" id="KW-0732">Signal</keyword>
<gene>
    <name evidence="7" type="ORF">SFRICE_008823</name>
</gene>
<dbReference type="PROSITE" id="PS00209">
    <property type="entry name" value="HEMOCYANIN_1"/>
    <property type="match status" value="1"/>
</dbReference>
<comment type="similarity">
    <text evidence="2">Belongs to the hemocyanin family.</text>
</comment>
<feature type="domain" description="Hemocyanin middle" evidence="4">
    <location>
        <begin position="226"/>
        <end position="495"/>
    </location>
</feature>
<dbReference type="Pfam" id="PF03722">
    <property type="entry name" value="Hemocyanin_N"/>
    <property type="match status" value="1"/>
</dbReference>
<reference evidence="7" key="1">
    <citation type="submission" date="2016-07" db="EMBL/GenBank/DDBJ databases">
        <authorList>
            <person name="Bretaudeau A."/>
        </authorList>
    </citation>
    <scope>NUCLEOTIDE SEQUENCE</scope>
    <source>
        <strain evidence="7">Rice</strain>
        <tissue evidence="7">Whole body</tissue>
    </source>
</reference>
<dbReference type="InterPro" id="IPR008922">
    <property type="entry name" value="Di-copper_centre_dom_sf"/>
</dbReference>
<dbReference type="InterPro" id="IPR036697">
    <property type="entry name" value="Hemocyanin_N_sf"/>
</dbReference>
<dbReference type="Gene3D" id="1.10.1280.10">
    <property type="entry name" value="Di-copper center containing domain from catechol oxidase"/>
    <property type="match status" value="1"/>
</dbReference>
<dbReference type="SUPFAM" id="SSF81296">
    <property type="entry name" value="E set domains"/>
    <property type="match status" value="1"/>
</dbReference>
<proteinExistence type="inferred from homology"/>